<dbReference type="GO" id="GO:0015421">
    <property type="term" value="F:ABC-type oligopeptide transporter activity"/>
    <property type="evidence" value="ECO:0007669"/>
    <property type="project" value="TreeGrafter"/>
</dbReference>
<accession>A0A2M7W3G1</accession>
<keyword evidence="8 9" id="KW-0472">Membrane</keyword>
<evidence type="ECO:0000256" key="8">
    <source>
        <dbReference type="ARBA" id="ARBA00023136"/>
    </source>
</evidence>
<evidence type="ECO:0000256" key="2">
    <source>
        <dbReference type="ARBA" id="ARBA00022448"/>
    </source>
</evidence>
<feature type="transmembrane region" description="Helical" evidence="9">
    <location>
        <begin position="125"/>
        <end position="145"/>
    </location>
</feature>
<dbReference type="Pfam" id="PF00005">
    <property type="entry name" value="ABC_tran"/>
    <property type="match status" value="1"/>
</dbReference>
<comment type="subcellular location">
    <subcellularLocation>
        <location evidence="1">Cell membrane</location>
        <topology evidence="1">Multi-pass membrane protein</topology>
    </subcellularLocation>
</comment>
<dbReference type="CDD" id="cd18548">
    <property type="entry name" value="ABC_6TM_Tm287_like"/>
    <property type="match status" value="1"/>
</dbReference>
<evidence type="ECO:0000313" key="12">
    <source>
        <dbReference type="EMBL" id="PJA15068.1"/>
    </source>
</evidence>
<keyword evidence="6 12" id="KW-0067">ATP-binding</keyword>
<dbReference type="GO" id="GO:0016887">
    <property type="term" value="F:ATP hydrolysis activity"/>
    <property type="evidence" value="ECO:0007669"/>
    <property type="project" value="InterPro"/>
</dbReference>
<feature type="domain" description="ABC transporter" evidence="10">
    <location>
        <begin position="333"/>
        <end position="568"/>
    </location>
</feature>
<keyword evidence="4 9" id="KW-0812">Transmembrane</keyword>
<dbReference type="SUPFAM" id="SSF52540">
    <property type="entry name" value="P-loop containing nucleoside triphosphate hydrolases"/>
    <property type="match status" value="1"/>
</dbReference>
<dbReference type="PANTHER" id="PTHR43394">
    <property type="entry name" value="ATP-DEPENDENT PERMEASE MDL1, MITOCHONDRIAL"/>
    <property type="match status" value="1"/>
</dbReference>
<dbReference type="InterPro" id="IPR003593">
    <property type="entry name" value="AAA+_ATPase"/>
</dbReference>
<evidence type="ECO:0000313" key="13">
    <source>
        <dbReference type="Proteomes" id="UP000228952"/>
    </source>
</evidence>
<dbReference type="InterPro" id="IPR027417">
    <property type="entry name" value="P-loop_NTPase"/>
</dbReference>
<dbReference type="PROSITE" id="PS50893">
    <property type="entry name" value="ABC_TRANSPORTER_2"/>
    <property type="match status" value="1"/>
</dbReference>
<comment type="caution">
    <text evidence="12">The sequence shown here is derived from an EMBL/GenBank/DDBJ whole genome shotgun (WGS) entry which is preliminary data.</text>
</comment>
<dbReference type="InterPro" id="IPR017871">
    <property type="entry name" value="ABC_transporter-like_CS"/>
</dbReference>
<feature type="transmembrane region" description="Helical" evidence="9">
    <location>
        <begin position="157"/>
        <end position="178"/>
    </location>
</feature>
<dbReference type="EMBL" id="PFQB01000027">
    <property type="protein sequence ID" value="PJA15068.1"/>
    <property type="molecule type" value="Genomic_DNA"/>
</dbReference>
<feature type="transmembrane region" description="Helical" evidence="9">
    <location>
        <begin position="12"/>
        <end position="32"/>
    </location>
</feature>
<dbReference type="AlphaFoldDB" id="A0A2M7W3G1"/>
<reference evidence="13" key="1">
    <citation type="submission" date="2017-09" db="EMBL/GenBank/DDBJ databases">
        <title>Depth-based differentiation of microbial function through sediment-hosted aquifers and enrichment of novel symbionts in the deep terrestrial subsurface.</title>
        <authorList>
            <person name="Probst A.J."/>
            <person name="Ladd B."/>
            <person name="Jarett J.K."/>
            <person name="Geller-Mcgrath D.E."/>
            <person name="Sieber C.M.K."/>
            <person name="Emerson J.B."/>
            <person name="Anantharaman K."/>
            <person name="Thomas B.C."/>
            <person name="Malmstrom R."/>
            <person name="Stieglmeier M."/>
            <person name="Klingl A."/>
            <person name="Woyke T."/>
            <person name="Ryan C.M."/>
            <person name="Banfield J.F."/>
        </authorList>
    </citation>
    <scope>NUCLEOTIDE SEQUENCE [LARGE SCALE GENOMIC DNA]</scope>
</reference>
<dbReference type="SMART" id="SM00382">
    <property type="entry name" value="AAA"/>
    <property type="match status" value="1"/>
</dbReference>
<sequence>MKQLLKYLRPYWFQIVAAIALIYLQVMTDLALPAYMSRIINEGIVGQDNSVIMAIGGQMLLVTLFGAVATIVAGYLAARISTGVARDLRSATFSKITSYSLTEFDKFSTSSLITRSTNDIQQIQMVVFIVLRMVASAPIMGIGAVLKAQQTAPSMSWMILLAVAIIFCLITTIFIVALPKFNQLQKLIDKLNLVARENLTGLRVIRAFTNEKHEEKKFAKANADLMQVNLFVNRLMVIMQPIMMLLLNITTLGIIWVGAKYIDIGGLKIGDMLAFMQYAMQIIMSFLMLSIVFIMLPRATVSVSRVAEVLDSEPEIHDPPEPKSYVEDNKGKIEFKEVTFSYPDSDAPVIRNVSFVAEPGETTAIIGSTGSGKSTLINLIPRFYDASSGQILVDDLDVKEVKQEDLRAKLGYVPQKVVLFSGTVSSNIKYGAPDVTSEAVAKAAKIAQASSFIGALPDKYRSKIAQGGSNVSGGQKQRLAIARAIVRKPEIYIFDDSFSALDFKTDAALRQALANETKGATVLLVTQRISTALQADKIVVMDEGKVMGIGTHQLLLKICPVYKEIAMSQLSEQELIDSMPGGKQSV</sequence>
<dbReference type="InterPro" id="IPR039421">
    <property type="entry name" value="Type_1_exporter"/>
</dbReference>
<protein>
    <submittedName>
        <fullName evidence="12">Multidrug ABC transporter ATP-binding protein</fullName>
    </submittedName>
</protein>
<evidence type="ECO:0000256" key="4">
    <source>
        <dbReference type="ARBA" id="ARBA00022692"/>
    </source>
</evidence>
<dbReference type="FunFam" id="3.40.50.300:FF:000854">
    <property type="entry name" value="Multidrug ABC transporter ATP-binding protein"/>
    <property type="match status" value="1"/>
</dbReference>
<keyword evidence="5" id="KW-0547">Nucleotide-binding</keyword>
<evidence type="ECO:0000256" key="9">
    <source>
        <dbReference type="SAM" id="Phobius"/>
    </source>
</evidence>
<gene>
    <name evidence="12" type="ORF">COX64_01215</name>
</gene>
<dbReference type="PANTHER" id="PTHR43394:SF1">
    <property type="entry name" value="ATP-BINDING CASSETTE SUB-FAMILY B MEMBER 10, MITOCHONDRIAL"/>
    <property type="match status" value="1"/>
</dbReference>
<dbReference type="Pfam" id="PF00664">
    <property type="entry name" value="ABC_membrane"/>
    <property type="match status" value="1"/>
</dbReference>
<keyword evidence="3" id="KW-1003">Cell membrane</keyword>
<dbReference type="Gene3D" id="3.40.50.300">
    <property type="entry name" value="P-loop containing nucleotide triphosphate hydrolases"/>
    <property type="match status" value="1"/>
</dbReference>
<evidence type="ECO:0000256" key="7">
    <source>
        <dbReference type="ARBA" id="ARBA00022989"/>
    </source>
</evidence>
<evidence type="ECO:0000256" key="3">
    <source>
        <dbReference type="ARBA" id="ARBA00022475"/>
    </source>
</evidence>
<keyword evidence="7 9" id="KW-1133">Transmembrane helix</keyword>
<feature type="domain" description="ABC transmembrane type-1" evidence="11">
    <location>
        <begin position="16"/>
        <end position="298"/>
    </location>
</feature>
<dbReference type="GO" id="GO:0005886">
    <property type="term" value="C:plasma membrane"/>
    <property type="evidence" value="ECO:0007669"/>
    <property type="project" value="UniProtKB-SubCell"/>
</dbReference>
<dbReference type="SUPFAM" id="SSF90123">
    <property type="entry name" value="ABC transporter transmembrane region"/>
    <property type="match status" value="1"/>
</dbReference>
<evidence type="ECO:0000259" key="11">
    <source>
        <dbReference type="PROSITE" id="PS50929"/>
    </source>
</evidence>
<evidence type="ECO:0000256" key="6">
    <source>
        <dbReference type="ARBA" id="ARBA00022840"/>
    </source>
</evidence>
<feature type="transmembrane region" description="Helical" evidence="9">
    <location>
        <begin position="52"/>
        <end position="78"/>
    </location>
</feature>
<name>A0A2M7W3G1_9BACT</name>
<dbReference type="Proteomes" id="UP000228952">
    <property type="component" value="Unassembled WGS sequence"/>
</dbReference>
<dbReference type="Gene3D" id="1.20.1560.10">
    <property type="entry name" value="ABC transporter type 1, transmembrane domain"/>
    <property type="match status" value="1"/>
</dbReference>
<dbReference type="FunFam" id="1.20.1560.10:FF:000040">
    <property type="entry name" value="Multidrug ABC transporter ATP-binding protein"/>
    <property type="match status" value="1"/>
</dbReference>
<keyword evidence="2" id="KW-0813">Transport</keyword>
<organism evidence="12 13">
    <name type="scientific">Candidatus Dojkabacteria bacterium CG_4_10_14_0_2_um_filter_Dojkabacteria_WS6_41_15</name>
    <dbReference type="NCBI Taxonomy" id="2014249"/>
    <lineage>
        <taxon>Bacteria</taxon>
        <taxon>Candidatus Dojkabacteria</taxon>
    </lineage>
</organism>
<dbReference type="GO" id="GO:0005524">
    <property type="term" value="F:ATP binding"/>
    <property type="evidence" value="ECO:0007669"/>
    <property type="project" value="UniProtKB-KW"/>
</dbReference>
<dbReference type="InterPro" id="IPR036640">
    <property type="entry name" value="ABC1_TM_sf"/>
</dbReference>
<feature type="transmembrane region" description="Helical" evidence="9">
    <location>
        <begin position="235"/>
        <end position="258"/>
    </location>
</feature>
<dbReference type="PROSITE" id="PS50929">
    <property type="entry name" value="ABC_TM1F"/>
    <property type="match status" value="1"/>
</dbReference>
<feature type="transmembrane region" description="Helical" evidence="9">
    <location>
        <begin position="278"/>
        <end position="296"/>
    </location>
</feature>
<dbReference type="PROSITE" id="PS00211">
    <property type="entry name" value="ABC_TRANSPORTER_1"/>
    <property type="match status" value="1"/>
</dbReference>
<evidence type="ECO:0000259" key="10">
    <source>
        <dbReference type="PROSITE" id="PS50893"/>
    </source>
</evidence>
<evidence type="ECO:0000256" key="5">
    <source>
        <dbReference type="ARBA" id="ARBA00022741"/>
    </source>
</evidence>
<evidence type="ECO:0000256" key="1">
    <source>
        <dbReference type="ARBA" id="ARBA00004651"/>
    </source>
</evidence>
<dbReference type="InterPro" id="IPR003439">
    <property type="entry name" value="ABC_transporter-like_ATP-bd"/>
</dbReference>
<dbReference type="InterPro" id="IPR011527">
    <property type="entry name" value="ABC1_TM_dom"/>
</dbReference>
<proteinExistence type="predicted"/>